<dbReference type="WBParaSite" id="nRc.2.0.1.t19385-RA">
    <property type="protein sequence ID" value="nRc.2.0.1.t19385-RA"/>
    <property type="gene ID" value="nRc.2.0.1.g19385"/>
</dbReference>
<keyword evidence="1" id="KW-0732">Signal</keyword>
<reference evidence="3" key="1">
    <citation type="submission" date="2022-11" db="UniProtKB">
        <authorList>
            <consortium name="WormBaseParasite"/>
        </authorList>
    </citation>
    <scope>IDENTIFICATION</scope>
</reference>
<accession>A0A915IZ37</accession>
<proteinExistence type="predicted"/>
<name>A0A915IZ37_ROMCU</name>
<organism evidence="2 3">
    <name type="scientific">Romanomermis culicivorax</name>
    <name type="common">Nematode worm</name>
    <dbReference type="NCBI Taxonomy" id="13658"/>
    <lineage>
        <taxon>Eukaryota</taxon>
        <taxon>Metazoa</taxon>
        <taxon>Ecdysozoa</taxon>
        <taxon>Nematoda</taxon>
        <taxon>Enoplea</taxon>
        <taxon>Dorylaimia</taxon>
        <taxon>Mermithida</taxon>
        <taxon>Mermithoidea</taxon>
        <taxon>Mermithidae</taxon>
        <taxon>Romanomermis</taxon>
    </lineage>
</organism>
<sequence length="233" mass="25914">MKLLVAITIYTCYFWVMILSDDENEAMTASSHLRNNNTGDLLYVLELAFCQNKADGTTCNSAEGKVCMNGRCVSACRMNQSTDLTTSCLCNSTAHMCHLCCWSSANKSCQTASTYGIYMNSRNSMTWTLKNSLNGCPLDPFNNDGGACPSDATGRICDLVPLNGLEEPWVCVNRQCSRITCTHFNRILSSMVAYPSTIIDCQCRNDFAQYSACCRDLNNNTCYPYQSWVMGMF</sequence>
<feature type="chain" id="PRO_5037387843" evidence="1">
    <location>
        <begin position="21"/>
        <end position="233"/>
    </location>
</feature>
<feature type="signal peptide" evidence="1">
    <location>
        <begin position="1"/>
        <end position="20"/>
    </location>
</feature>
<protein>
    <submittedName>
        <fullName evidence="3">Uncharacterized protein</fullName>
    </submittedName>
</protein>
<evidence type="ECO:0000313" key="2">
    <source>
        <dbReference type="Proteomes" id="UP000887565"/>
    </source>
</evidence>
<keyword evidence="2" id="KW-1185">Reference proteome</keyword>
<dbReference type="Proteomes" id="UP000887565">
    <property type="component" value="Unplaced"/>
</dbReference>
<evidence type="ECO:0000256" key="1">
    <source>
        <dbReference type="SAM" id="SignalP"/>
    </source>
</evidence>
<dbReference type="AlphaFoldDB" id="A0A915IZ37"/>
<evidence type="ECO:0000313" key="3">
    <source>
        <dbReference type="WBParaSite" id="nRc.2.0.1.t19385-RA"/>
    </source>
</evidence>